<evidence type="ECO:0000313" key="2">
    <source>
        <dbReference type="EMBL" id="WYJ89580.1"/>
    </source>
</evidence>
<organism evidence="1">
    <name type="scientific">Candidatus Enterococcus clewellii</name>
    <dbReference type="NCBI Taxonomy" id="1834193"/>
    <lineage>
        <taxon>Bacteria</taxon>
        <taxon>Bacillati</taxon>
        <taxon>Bacillota</taxon>
        <taxon>Bacilli</taxon>
        <taxon>Lactobacillales</taxon>
        <taxon>Enterococcaceae</taxon>
        <taxon>Enterococcus</taxon>
    </lineage>
</organism>
<dbReference type="Proteomes" id="UP000195141">
    <property type="component" value="Chromosome"/>
</dbReference>
<dbReference type="OrthoDB" id="2184599at2"/>
<reference evidence="2" key="3">
    <citation type="submission" date="2024-03" db="EMBL/GenBank/DDBJ databases">
        <title>The Genome Sequence of Enterococcus sp. DIV0242b.</title>
        <authorList>
            <consortium name="The Broad Institute Genomics Platform"/>
            <consortium name="The Broad Institute Microbial Omics Core"/>
            <consortium name="The Broad Institute Genomic Center for Infectious Diseases"/>
            <person name="Earl A."/>
            <person name="Manson A."/>
            <person name="Gilmore M."/>
            <person name="Schwartman J."/>
            <person name="Shea T."/>
            <person name="Abouelleil A."/>
            <person name="Cao P."/>
            <person name="Chapman S."/>
            <person name="Cusick C."/>
            <person name="Young S."/>
            <person name="Neafsey D."/>
            <person name="Nusbaum C."/>
            <person name="Birren B."/>
        </authorList>
    </citation>
    <scope>NUCLEOTIDE SEQUENCE</scope>
    <source>
        <strain evidence="2">9E7_DIV0242</strain>
    </source>
</reference>
<dbReference type="RefSeq" id="WP_086350271.1">
    <property type="nucleotide sequence ID" value="NZ_CP147247.1"/>
</dbReference>
<keyword evidence="3" id="KW-1185">Reference proteome</keyword>
<gene>
    <name evidence="2" type="ORF">A5888_001302</name>
    <name evidence="1" type="ORF">A5888_003263</name>
</gene>
<name>A0A242K398_9ENTE</name>
<evidence type="ECO:0000313" key="3">
    <source>
        <dbReference type="Proteomes" id="UP000195141"/>
    </source>
</evidence>
<dbReference type="EMBL" id="CP147247">
    <property type="protein sequence ID" value="WYJ89580.1"/>
    <property type="molecule type" value="Genomic_DNA"/>
</dbReference>
<sequence length="114" mass="13199">MDTIKTIEDFWEAVDSFRQERELNWQDLVGPNAKLAAEKKLNPSLTVVLGIQEKLGISFFTTLPIDISDIDEDIKKDPWVPTKMAQIYDLIQSDQWMEDEEVVKKVQELAETIM</sequence>
<reference evidence="1" key="1">
    <citation type="submission" date="2017-05" db="EMBL/GenBank/DDBJ databases">
        <title>The Genome Sequence of Enterococcus sp. 9E7_DIV0242.</title>
        <authorList>
            <consortium name="The Broad Institute Genomics Platform"/>
            <consortium name="The Broad Institute Genomic Center for Infectious Diseases"/>
            <person name="Earl A."/>
            <person name="Manson A."/>
            <person name="Schwartman J."/>
            <person name="Gilmore M."/>
            <person name="Abouelleil A."/>
            <person name="Cao P."/>
            <person name="Chapman S."/>
            <person name="Cusick C."/>
            <person name="Shea T."/>
            <person name="Young S."/>
            <person name="Neafsey D."/>
            <person name="Nusbaum C."/>
            <person name="Birren B."/>
        </authorList>
    </citation>
    <scope>NUCLEOTIDE SEQUENCE [LARGE SCALE GENOMIC DNA]</scope>
    <source>
        <strain evidence="1">9E7_DIV0242</strain>
    </source>
</reference>
<dbReference type="AlphaFoldDB" id="A0A242K398"/>
<protein>
    <submittedName>
        <fullName evidence="1">Uncharacterized protein</fullName>
    </submittedName>
</protein>
<reference evidence="2" key="2">
    <citation type="submission" date="2017-05" db="EMBL/GenBank/DDBJ databases">
        <authorList>
            <consortium name="The Broad Institute Genomics Platform"/>
            <consortium name="The Broad Institute Genomic Center for Infectious Diseases"/>
            <person name="Earl A."/>
            <person name="Manson A."/>
            <person name="Schwartman J."/>
            <person name="Gilmore M."/>
            <person name="Abouelleil A."/>
            <person name="Cao P."/>
            <person name="Chapman S."/>
            <person name="Cusick C."/>
            <person name="Shea T."/>
            <person name="Young S."/>
            <person name="Neafsey D."/>
            <person name="Nusbaum C."/>
            <person name="Birren B."/>
        </authorList>
    </citation>
    <scope>NUCLEOTIDE SEQUENCE</scope>
    <source>
        <strain evidence="2">9E7_DIV0242</strain>
    </source>
</reference>
<dbReference type="EMBL" id="NGMM01000006">
    <property type="protein sequence ID" value="OTP12685.1"/>
    <property type="molecule type" value="Genomic_DNA"/>
</dbReference>
<proteinExistence type="predicted"/>
<accession>A0A242K398</accession>
<evidence type="ECO:0000313" key="1">
    <source>
        <dbReference type="EMBL" id="OTP12685.1"/>
    </source>
</evidence>